<comment type="caution">
    <text evidence="2">The sequence shown here is derived from an EMBL/GenBank/DDBJ whole genome shotgun (WGS) entry which is preliminary data.</text>
</comment>
<evidence type="ECO:0000256" key="1">
    <source>
        <dbReference type="SAM" id="MobiDB-lite"/>
    </source>
</evidence>
<gene>
    <name evidence="2" type="ORF">E2C01_002015</name>
</gene>
<name>A0A5B7CKZ9_PORTR</name>
<reference evidence="2 3" key="1">
    <citation type="submission" date="2019-05" db="EMBL/GenBank/DDBJ databases">
        <title>Another draft genome of Portunus trituberculatus and its Hox gene families provides insights of decapod evolution.</title>
        <authorList>
            <person name="Jeong J.-H."/>
            <person name="Song I."/>
            <person name="Kim S."/>
            <person name="Choi T."/>
            <person name="Kim D."/>
            <person name="Ryu S."/>
            <person name="Kim W."/>
        </authorList>
    </citation>
    <scope>NUCLEOTIDE SEQUENCE [LARGE SCALE GENOMIC DNA]</scope>
    <source>
        <tissue evidence="2">Muscle</tissue>
    </source>
</reference>
<evidence type="ECO:0000313" key="2">
    <source>
        <dbReference type="EMBL" id="MPC09404.1"/>
    </source>
</evidence>
<protein>
    <submittedName>
        <fullName evidence="2">Uncharacterized protein</fullName>
    </submittedName>
</protein>
<evidence type="ECO:0000313" key="3">
    <source>
        <dbReference type="Proteomes" id="UP000324222"/>
    </source>
</evidence>
<feature type="region of interest" description="Disordered" evidence="1">
    <location>
        <begin position="85"/>
        <end position="106"/>
    </location>
</feature>
<sequence>MYLVLYHALRRLEGSQCLKQDPPHPPPPPSPATNNTLKFLPGAHTTHNLSFPECVNEEFFPGTHIRGGTTPSLGDAKLCSERPRFYNPEGANDPLRDDSEGRTTTITTPTTITTTTLPWDTTIMPPGPATPILCFTTLFFPGLSENTSGILHCIPSSSFFFSHSEPHKAKSEARSSWRVHQSGAYIHRFIHLTSPRPPRKN</sequence>
<accession>A0A5B7CKZ9</accession>
<organism evidence="2 3">
    <name type="scientific">Portunus trituberculatus</name>
    <name type="common">Swimming crab</name>
    <name type="synonym">Neptunus trituberculatus</name>
    <dbReference type="NCBI Taxonomy" id="210409"/>
    <lineage>
        <taxon>Eukaryota</taxon>
        <taxon>Metazoa</taxon>
        <taxon>Ecdysozoa</taxon>
        <taxon>Arthropoda</taxon>
        <taxon>Crustacea</taxon>
        <taxon>Multicrustacea</taxon>
        <taxon>Malacostraca</taxon>
        <taxon>Eumalacostraca</taxon>
        <taxon>Eucarida</taxon>
        <taxon>Decapoda</taxon>
        <taxon>Pleocyemata</taxon>
        <taxon>Brachyura</taxon>
        <taxon>Eubrachyura</taxon>
        <taxon>Portunoidea</taxon>
        <taxon>Portunidae</taxon>
        <taxon>Portuninae</taxon>
        <taxon>Portunus</taxon>
    </lineage>
</organism>
<dbReference type="AlphaFoldDB" id="A0A5B7CKZ9"/>
<keyword evidence="3" id="KW-1185">Reference proteome</keyword>
<feature type="region of interest" description="Disordered" evidence="1">
    <location>
        <begin position="16"/>
        <end position="37"/>
    </location>
</feature>
<proteinExistence type="predicted"/>
<dbReference type="EMBL" id="VSRR010000068">
    <property type="protein sequence ID" value="MPC09404.1"/>
    <property type="molecule type" value="Genomic_DNA"/>
</dbReference>
<dbReference type="Proteomes" id="UP000324222">
    <property type="component" value="Unassembled WGS sequence"/>
</dbReference>